<dbReference type="Proteomes" id="UP000199707">
    <property type="component" value="Unassembled WGS sequence"/>
</dbReference>
<feature type="region of interest" description="Disordered" evidence="1">
    <location>
        <begin position="253"/>
        <end position="278"/>
    </location>
</feature>
<reference evidence="3" key="1">
    <citation type="submission" date="2016-10" db="EMBL/GenBank/DDBJ databases">
        <authorList>
            <person name="Varghese N."/>
            <person name="Submissions S."/>
        </authorList>
    </citation>
    <scope>NUCLEOTIDE SEQUENCE [LARGE SCALE GENOMIC DNA]</scope>
    <source>
        <strain evidence="3">UNC267MFSha1.1M11</strain>
    </source>
</reference>
<evidence type="ECO:0000313" key="2">
    <source>
        <dbReference type="EMBL" id="SCX01793.1"/>
    </source>
</evidence>
<dbReference type="AlphaFoldDB" id="A0A1G4V5Z9"/>
<sequence>MLSQVDDKMLTVRKWMSASDRVTLVNGVVTEVERQFQIAQYKSVLREFGVETDRAGEYLFYILMEDADDDSLAALGRHFRLETPSEHPLAPKVTLETERNRVEVNNQEMNAVTEGVTENRLLDVDAYAELISAETALRAIIRLAVPNWMNDLNSSAVASLEAKLAEEAKRRDGIQVSQDLLDYTEIYELQTIINKHWDAVKPILDDKKRTDVYLGIIFDVRNSIGHSRPVYGAERLLLAGAAGQIRNQLARYKAHSDGPQRHYPSLDSARDSMETLRDRTSPTLECRMGALLTRRRRGSKLATQ</sequence>
<evidence type="ECO:0000313" key="3">
    <source>
        <dbReference type="Proteomes" id="UP000199707"/>
    </source>
</evidence>
<gene>
    <name evidence="2" type="ORF">SAMN02799620_00331</name>
</gene>
<name>A0A1G4V5Z9_9MYCO</name>
<evidence type="ECO:0000256" key="1">
    <source>
        <dbReference type="SAM" id="MobiDB-lite"/>
    </source>
</evidence>
<proteinExistence type="predicted"/>
<dbReference type="EMBL" id="FMUB01000001">
    <property type="protein sequence ID" value="SCX01793.1"/>
    <property type="molecule type" value="Genomic_DNA"/>
</dbReference>
<accession>A0A1G4V5Z9</accession>
<evidence type="ECO:0008006" key="4">
    <source>
        <dbReference type="Google" id="ProtNLM"/>
    </source>
</evidence>
<organism evidence="2 3">
    <name type="scientific">Mycolicibacterium fluoranthenivorans</name>
    <dbReference type="NCBI Taxonomy" id="258505"/>
    <lineage>
        <taxon>Bacteria</taxon>
        <taxon>Bacillati</taxon>
        <taxon>Actinomycetota</taxon>
        <taxon>Actinomycetes</taxon>
        <taxon>Mycobacteriales</taxon>
        <taxon>Mycobacteriaceae</taxon>
        <taxon>Mycolicibacterium</taxon>
    </lineage>
</organism>
<feature type="compositionally biased region" description="Basic and acidic residues" evidence="1">
    <location>
        <begin position="268"/>
        <end position="278"/>
    </location>
</feature>
<protein>
    <recommendedName>
        <fullName evidence="4">Swt1-like HEPN domain-containing protein</fullName>
    </recommendedName>
</protein>